<dbReference type="Gene3D" id="1.20.5.300">
    <property type="match status" value="1"/>
</dbReference>
<comment type="similarity">
    <text evidence="2">Belongs to the glycosyl hydrolase 13 family.</text>
</comment>
<evidence type="ECO:0000256" key="11">
    <source>
        <dbReference type="ARBA" id="ARBA00023277"/>
    </source>
</evidence>
<evidence type="ECO:0000256" key="14">
    <source>
        <dbReference type="SAM" id="Coils"/>
    </source>
</evidence>
<evidence type="ECO:0000256" key="3">
    <source>
        <dbReference type="ARBA" id="ARBA00009616"/>
    </source>
</evidence>
<feature type="region of interest" description="Disordered" evidence="15">
    <location>
        <begin position="453"/>
        <end position="497"/>
    </location>
</feature>
<keyword evidence="6" id="KW-0677">Repeat</keyword>
<feature type="compositionally biased region" description="Low complexity" evidence="15">
    <location>
        <begin position="369"/>
        <end position="380"/>
    </location>
</feature>
<proteinExistence type="inferred from homology"/>
<evidence type="ECO:0000256" key="1">
    <source>
        <dbReference type="ARBA" id="ARBA00001913"/>
    </source>
</evidence>
<feature type="domain" description="Glycosyl hydrolase family 13 catalytic" evidence="16">
    <location>
        <begin position="1658"/>
        <end position="2013"/>
    </location>
</feature>
<dbReference type="Gene3D" id="3.20.20.80">
    <property type="entry name" value="Glycosidases"/>
    <property type="match status" value="1"/>
</dbReference>
<feature type="coiled-coil region" evidence="14">
    <location>
        <begin position="991"/>
        <end position="1235"/>
    </location>
</feature>
<dbReference type="InterPro" id="IPR013258">
    <property type="entry name" value="Striatin_N"/>
</dbReference>
<dbReference type="Proteomes" id="UP000663853">
    <property type="component" value="Unassembled WGS sequence"/>
</dbReference>
<dbReference type="Pfam" id="PF09260">
    <property type="entry name" value="A_amylase_dom_C"/>
    <property type="match status" value="1"/>
</dbReference>
<feature type="compositionally biased region" description="Low complexity" evidence="15">
    <location>
        <begin position="404"/>
        <end position="422"/>
    </location>
</feature>
<feature type="repeat" description="WD" evidence="13">
    <location>
        <begin position="616"/>
        <end position="649"/>
    </location>
</feature>
<keyword evidence="10 14" id="KW-0175">Coiled coil</keyword>
<evidence type="ECO:0000256" key="4">
    <source>
        <dbReference type="ARBA" id="ARBA00022574"/>
    </source>
</evidence>
<dbReference type="PRINTS" id="PR00320">
    <property type="entry name" value="GPROTEINBRPT"/>
</dbReference>
<feature type="coiled-coil region" evidence="14">
    <location>
        <begin position="1368"/>
        <end position="1402"/>
    </location>
</feature>
<evidence type="ECO:0000256" key="9">
    <source>
        <dbReference type="ARBA" id="ARBA00022860"/>
    </source>
</evidence>
<feature type="compositionally biased region" description="Basic and acidic residues" evidence="15">
    <location>
        <begin position="216"/>
        <end position="226"/>
    </location>
</feature>
<dbReference type="Gene3D" id="2.130.10.10">
    <property type="entry name" value="YVTN repeat-like/Quinoprotein amine dehydrogenase"/>
    <property type="match status" value="2"/>
</dbReference>
<dbReference type="SUPFAM" id="SSF51445">
    <property type="entry name" value="(Trans)glycosidases"/>
    <property type="match status" value="1"/>
</dbReference>
<feature type="region of interest" description="Disordered" evidence="15">
    <location>
        <begin position="136"/>
        <end position="177"/>
    </location>
</feature>
<gene>
    <name evidence="17" type="ORF">RDB_LOCUS183764</name>
</gene>
<keyword evidence="12" id="KW-0326">Glycosidase</keyword>
<dbReference type="InterPro" id="IPR043936">
    <property type="entry name" value="HOOK_N"/>
</dbReference>
<feature type="coiled-coil region" evidence="14">
    <location>
        <begin position="82"/>
        <end position="109"/>
    </location>
</feature>
<dbReference type="PANTHER" id="PTHR15653:SF0">
    <property type="entry name" value="CONNECTOR OF KINASE TO AP-1, ISOFORM E"/>
    <property type="match status" value="1"/>
</dbReference>
<dbReference type="PANTHER" id="PTHR15653">
    <property type="entry name" value="STRIATIN"/>
    <property type="match status" value="1"/>
</dbReference>
<feature type="repeat" description="WD" evidence="13">
    <location>
        <begin position="564"/>
        <end position="594"/>
    </location>
</feature>
<evidence type="ECO:0000313" key="17">
    <source>
        <dbReference type="EMBL" id="CAE6537403.1"/>
    </source>
</evidence>
<dbReference type="InterPro" id="IPR019775">
    <property type="entry name" value="WD40_repeat_CS"/>
</dbReference>
<evidence type="ECO:0000256" key="5">
    <source>
        <dbReference type="ARBA" id="ARBA00022723"/>
    </source>
</evidence>
<dbReference type="GO" id="GO:0005516">
    <property type="term" value="F:calmodulin binding"/>
    <property type="evidence" value="ECO:0007669"/>
    <property type="project" value="UniProtKB-KW"/>
</dbReference>
<comment type="cofactor">
    <cofactor evidence="1">
        <name>Ca(2+)</name>
        <dbReference type="ChEBI" id="CHEBI:29108"/>
    </cofactor>
</comment>
<dbReference type="GO" id="GO:0031122">
    <property type="term" value="P:cytoplasmic microtubule organization"/>
    <property type="evidence" value="ECO:0007669"/>
    <property type="project" value="InterPro"/>
</dbReference>
<comment type="similarity">
    <text evidence="3">Belongs to the WD repeat striatin family.</text>
</comment>
<dbReference type="InterPro" id="IPR036322">
    <property type="entry name" value="WD40_repeat_dom_sf"/>
</dbReference>
<dbReference type="GO" id="GO:0030705">
    <property type="term" value="P:cytoskeleton-dependent intracellular transport"/>
    <property type="evidence" value="ECO:0007669"/>
    <property type="project" value="InterPro"/>
</dbReference>
<dbReference type="SMART" id="SM00642">
    <property type="entry name" value="Aamy"/>
    <property type="match status" value="1"/>
</dbReference>
<organism evidence="17 18">
    <name type="scientific">Rhizoctonia solani</name>
    <dbReference type="NCBI Taxonomy" id="456999"/>
    <lineage>
        <taxon>Eukaryota</taxon>
        <taxon>Fungi</taxon>
        <taxon>Dikarya</taxon>
        <taxon>Basidiomycota</taxon>
        <taxon>Agaricomycotina</taxon>
        <taxon>Agaricomycetes</taxon>
        <taxon>Cantharellales</taxon>
        <taxon>Ceratobasidiaceae</taxon>
        <taxon>Rhizoctonia</taxon>
    </lineage>
</organism>
<keyword evidence="9" id="KW-0112">Calmodulin-binding</keyword>
<dbReference type="InterPro" id="IPR020472">
    <property type="entry name" value="WD40_PAC1"/>
</dbReference>
<evidence type="ECO:0000256" key="6">
    <source>
        <dbReference type="ARBA" id="ARBA00022737"/>
    </source>
</evidence>
<feature type="coiled-coil region" evidence="14">
    <location>
        <begin position="1508"/>
        <end position="1535"/>
    </location>
</feature>
<keyword evidence="7" id="KW-0378">Hydrolase</keyword>
<feature type="compositionally biased region" description="Low complexity" evidence="15">
    <location>
        <begin position="16"/>
        <end position="57"/>
    </location>
</feature>
<feature type="coiled-coil region" evidence="14">
    <location>
        <begin position="1559"/>
        <end position="1586"/>
    </location>
</feature>
<feature type="compositionally biased region" description="Polar residues" evidence="15">
    <location>
        <begin position="308"/>
        <end position="320"/>
    </location>
</feature>
<feature type="repeat" description="WD" evidence="13">
    <location>
        <begin position="760"/>
        <end position="793"/>
    </location>
</feature>
<dbReference type="Gene3D" id="1.10.418.10">
    <property type="entry name" value="Calponin-like domain"/>
    <property type="match status" value="1"/>
</dbReference>
<feature type="compositionally biased region" description="Polar residues" evidence="15">
    <location>
        <begin position="138"/>
        <end position="151"/>
    </location>
</feature>
<dbReference type="InterPro" id="IPR017853">
    <property type="entry name" value="GH"/>
</dbReference>
<evidence type="ECO:0000256" key="15">
    <source>
        <dbReference type="SAM" id="MobiDB-lite"/>
    </source>
</evidence>
<feature type="coiled-coil region" evidence="14">
    <location>
        <begin position="1432"/>
        <end position="1459"/>
    </location>
</feature>
<evidence type="ECO:0000256" key="10">
    <source>
        <dbReference type="ARBA" id="ARBA00023054"/>
    </source>
</evidence>
<feature type="coiled-coil region" evidence="14">
    <location>
        <begin position="1290"/>
        <end position="1344"/>
    </location>
</feature>
<keyword evidence="5" id="KW-0479">Metal-binding</keyword>
<feature type="compositionally biased region" description="Low complexity" evidence="15">
    <location>
        <begin position="267"/>
        <end position="289"/>
    </location>
</feature>
<feature type="compositionally biased region" description="Acidic residues" evidence="15">
    <location>
        <begin position="483"/>
        <end position="495"/>
    </location>
</feature>
<dbReference type="EMBL" id="CAJMXA010004220">
    <property type="protein sequence ID" value="CAE6537403.1"/>
    <property type="molecule type" value="Genomic_DNA"/>
</dbReference>
<feature type="region of interest" description="Disordered" evidence="15">
    <location>
        <begin position="341"/>
        <end position="429"/>
    </location>
</feature>
<dbReference type="GO" id="GO:0005509">
    <property type="term" value="F:calcium ion binding"/>
    <property type="evidence" value="ECO:0007669"/>
    <property type="project" value="InterPro"/>
</dbReference>
<dbReference type="SUPFAM" id="SSF51011">
    <property type="entry name" value="Glycosyl hydrolase domain"/>
    <property type="match status" value="1"/>
</dbReference>
<dbReference type="Pfam" id="PF19047">
    <property type="entry name" value="HOOK_N"/>
    <property type="match status" value="1"/>
</dbReference>
<evidence type="ECO:0000256" key="8">
    <source>
        <dbReference type="ARBA" id="ARBA00022837"/>
    </source>
</evidence>
<dbReference type="InterPro" id="IPR001680">
    <property type="entry name" value="WD40_rpt"/>
</dbReference>
<dbReference type="InterPro" id="IPR015340">
    <property type="entry name" value="A_amylase_C_dom"/>
</dbReference>
<protein>
    <recommendedName>
        <fullName evidence="16">Glycosyl hydrolase family 13 catalytic domain-containing protein</fullName>
    </recommendedName>
</protein>
<dbReference type="PROSITE" id="PS50082">
    <property type="entry name" value="WD_REPEATS_2"/>
    <property type="match status" value="4"/>
</dbReference>
<dbReference type="Pfam" id="PF00128">
    <property type="entry name" value="Alpha-amylase"/>
    <property type="match status" value="1"/>
</dbReference>
<dbReference type="InterPro" id="IPR006047">
    <property type="entry name" value="GH13_cat_dom"/>
</dbReference>
<dbReference type="PROSITE" id="PS50294">
    <property type="entry name" value="WD_REPEATS_REGION"/>
    <property type="match status" value="4"/>
</dbReference>
<comment type="caution">
    <text evidence="17">The sequence shown here is derived from an EMBL/GenBank/DDBJ whole genome shotgun (WGS) entry which is preliminary data.</text>
</comment>
<feature type="region of interest" description="Disordered" evidence="15">
    <location>
        <begin position="243"/>
        <end position="328"/>
    </location>
</feature>
<evidence type="ECO:0000256" key="2">
    <source>
        <dbReference type="ARBA" id="ARBA00008061"/>
    </source>
</evidence>
<feature type="region of interest" description="Disordered" evidence="15">
    <location>
        <begin position="1"/>
        <end position="69"/>
    </location>
</feature>
<dbReference type="CDD" id="cd22211">
    <property type="entry name" value="HkD_SF"/>
    <property type="match status" value="1"/>
</dbReference>
<feature type="region of interest" description="Disordered" evidence="15">
    <location>
        <begin position="207"/>
        <end position="226"/>
    </location>
</feature>
<dbReference type="InterPro" id="IPR051488">
    <property type="entry name" value="WD_repeat_striatin"/>
</dbReference>
<dbReference type="CDD" id="cd11319">
    <property type="entry name" value="AmyAc_euk_AmyA"/>
    <property type="match status" value="1"/>
</dbReference>
<dbReference type="Pfam" id="PF08232">
    <property type="entry name" value="Striatin"/>
    <property type="match status" value="1"/>
</dbReference>
<dbReference type="Gene3D" id="2.60.40.1180">
    <property type="entry name" value="Golgi alpha-mannosidase II"/>
    <property type="match status" value="1"/>
</dbReference>
<dbReference type="SMART" id="SM00320">
    <property type="entry name" value="WD40"/>
    <property type="match status" value="6"/>
</dbReference>
<keyword evidence="4 13" id="KW-0853">WD repeat</keyword>
<sequence length="2125" mass="237819">MLGHYMPSGMMGGREQGMQMQGNPMHPQPQHMMQPHQPHHPMQPQHQQPPHQQQFQNGQGGPPPNGQDMSLATVLHYLQSEWRRYERERNEWEIERAEMRARIALLEGERRSFDNLKIDWTRRIKMLEYALKVERTKQVNQPSASAPTNKVASLRKEDDPPLKEGSGTSSPRSEDIPLPEARAAGAGQPSSRPQSIAGLNGLASQSTTNLLGTKMTGRDPKSRARSKEYLKQCLQEVNYLTSPQAVNPLPNRPLVSLGPTSTLVGTSGQNMSQQEGQQQQSQQHAGQHQPITVALPNLPPFPSMTGMGDSNQHGSNTDTIGFTGRPRKLVPEVGKDFSLLNGGLEPSLMPESVGAPRDQPTEAKSKSAPESGETPQEQPEQPAPPQEEEPLAPIPLDEPEPTQEQEPQLEQVEPVPETQEQPAPSGAASLANMFSSDRNLVTAIFRPDDRGEWKRQLQEAHDEAMRAGTAGSGLENISLKDEFDTDDMDNTEESEDKTKVWKTRRTLRNHLDAVRAVAFHPNEMCLASGGDDFTVKIWRLDPGSLTSNTRQTQQSIDIEPQLTLRGHTAAVTCLVASPRGLLFSASMDASIRIWAFPPESLQPYAPFDPSYSRGELVGHTDVVWGLALVRDGTWLASGGADGMVKIWEITESGGNLLLSWGYNGADAETEETIPVVAVEGLKHDLRKVAVAYANCIVKVFDIESGKELARLATDETYDGTSATQVNAIASHPTMPLLVTAHEDKYIRIFDVSTGECQHSMLAHLDTVTTLSIDTTGFSLVSGSHDGSIRFWDILGSKTCVQEINAHREKSNEGTLDVMFHPSMPFIASAGADGLSRNVTSLADLDDGTVLFEVLSQADEEYFHNPPRSQPSENWVIRFGQLKRLFRLITQYFVDVLHRQTAELAVPDLQAIAQNHDVVQTLALCRLTIAISVQGKKNSEVIAGIQQLPQAEQRAIMTAIEKVMSRFTEQERRTGDAVMTDDDHYYQMQLERSRALSEKDTLEKVYQQLLEQHRSLQTNFDDAMAEKDELTSSVRDMRRQMDDRRHDKSDGIMRAEIERLRAELQKTEENLGAAETEAERQTLLVHDLTRRVEELQGKAEEAARLKDQVDEYRHAAEKLHKTENVMEKYKKKLEESADLRRTVKGLEEQNATLVDKNAALEEENRKVAAYKPLMESYKTQISDLENKVSQRNKDIEGVRFELSQSQSRLRQVTEERAKDSEALELYQERVRELELAAVPKPRIRTTSTDDAVAVVSEPQTPSIPMTPGDDLDSTTRGLGGELNDALTGTTMTDLKLQIRALRRDLEAARAGGEEQSRILVLESLLEDSQRMKARYEEDYLAAHREKLILQAQLEEIRSGKAVGDGPEAAIALRQRLNETIEQLDTLRKEHAELQVKFETQSRDLTIAKSDLNLVNKDQLEILATLRESVNEDKAAMEFEMGHLKNQIVELKDKNKMQLEQVNTLLMEKISLQNEGIGQREKMLERERHFGDLRASLGGKELPEEAKAKFLALHEETVQLKEQLKTLQEKYQKARAFIKDQDKLFKEQNKSSGSPATFEEAENYRSQMKIVEEELERYKRLLGEAVQRYQQEQTLMLSIIQRHGMNVTRSNLRQPQRAAPSSWLGQQRKNIGQSLVSWGRNLVPSLAATAEQWRGRSIYQIITDRFALPKDSNIPPDACDPMKQRYCGGTWNSIRENLDYIQHMGFTAIWISPVNKNIEGVTAYGEPYHGYWIEDISQLNPHFGTAEDLKALSSELHARGMYLMVDVVVNNVVASGTTEPDLSSFFFKDRSQYHPYCPINYKNQTSVEQCWMGDAKVALVDINTEDKNVVAQYESWVANFVQEYGIDGLRIDAAKHIRRDFWPGFCGAAGVFCIGEVYGPDIQLGASYQGPLDSILNFPLYYGLVQAFGNPKATNMSALASIVSESQSTFEDTGLLGNFLENHDVPRWSGQYQDPQSLYNALVFSFMYDGIPVVYYGQEQFYRGKDDPANREPLWPSKYLNNNGTRLIASLNQFRNFLVASAVKPNDNSRGTTADWLHESTQVLSHTEHEIVLARGPVISILTGRGSAEFNASAPVLNSGYPGGQPLIDITTCSQYVTGAGGALTVSYEEGGHAVVRMLLCVACATV</sequence>
<evidence type="ECO:0000313" key="18">
    <source>
        <dbReference type="Proteomes" id="UP000663853"/>
    </source>
</evidence>
<dbReference type="InterPro" id="IPR008636">
    <property type="entry name" value="Hook_C"/>
</dbReference>
<keyword evidence="11" id="KW-0119">Carbohydrate metabolism</keyword>
<dbReference type="GO" id="GO:0008017">
    <property type="term" value="F:microtubule binding"/>
    <property type="evidence" value="ECO:0007669"/>
    <property type="project" value="InterPro"/>
</dbReference>
<dbReference type="PROSITE" id="PS00678">
    <property type="entry name" value="WD_REPEATS_1"/>
    <property type="match status" value="2"/>
</dbReference>
<dbReference type="GO" id="GO:0016052">
    <property type="term" value="P:carbohydrate catabolic process"/>
    <property type="evidence" value="ECO:0007669"/>
    <property type="project" value="InterPro"/>
</dbReference>
<dbReference type="InterPro" id="IPR013780">
    <property type="entry name" value="Glyco_hydro_b"/>
</dbReference>
<feature type="repeat" description="WD" evidence="13">
    <location>
        <begin position="507"/>
        <end position="548"/>
    </location>
</feature>
<evidence type="ECO:0000256" key="13">
    <source>
        <dbReference type="PROSITE-ProRule" id="PRU00221"/>
    </source>
</evidence>
<dbReference type="Pfam" id="PF05622">
    <property type="entry name" value="HOOK"/>
    <property type="match status" value="1"/>
</dbReference>
<dbReference type="CDD" id="cd00200">
    <property type="entry name" value="WD40"/>
    <property type="match status" value="1"/>
</dbReference>
<dbReference type="InterPro" id="IPR036872">
    <property type="entry name" value="CH_dom_sf"/>
</dbReference>
<dbReference type="SUPFAM" id="SSF50978">
    <property type="entry name" value="WD40 repeat-like"/>
    <property type="match status" value="1"/>
</dbReference>
<reference evidence="17" key="1">
    <citation type="submission" date="2021-01" db="EMBL/GenBank/DDBJ databases">
        <authorList>
            <person name="Kaushik A."/>
        </authorList>
    </citation>
    <scope>NUCLEOTIDE SEQUENCE</scope>
    <source>
        <strain evidence="17">AG6-10EEA</strain>
    </source>
</reference>
<evidence type="ECO:0000256" key="12">
    <source>
        <dbReference type="ARBA" id="ARBA00023295"/>
    </source>
</evidence>
<accession>A0A8H3DTT2</accession>
<evidence type="ECO:0000256" key="7">
    <source>
        <dbReference type="ARBA" id="ARBA00022801"/>
    </source>
</evidence>
<dbReference type="GO" id="GO:0004556">
    <property type="term" value="F:alpha-amylase activity"/>
    <property type="evidence" value="ECO:0007669"/>
    <property type="project" value="InterPro"/>
</dbReference>
<feature type="compositionally biased region" description="Basic and acidic residues" evidence="15">
    <location>
        <begin position="453"/>
        <end position="465"/>
    </location>
</feature>
<keyword evidence="8" id="KW-0106">Calcium</keyword>
<dbReference type="FunFam" id="3.20.20.80:FF:000120">
    <property type="entry name" value="Alpha-amylase A"/>
    <property type="match status" value="1"/>
</dbReference>
<dbReference type="InterPro" id="IPR015943">
    <property type="entry name" value="WD40/YVTN_repeat-like_dom_sf"/>
</dbReference>
<dbReference type="Pfam" id="PF00400">
    <property type="entry name" value="WD40"/>
    <property type="match status" value="5"/>
</dbReference>
<evidence type="ECO:0000259" key="16">
    <source>
        <dbReference type="SMART" id="SM00642"/>
    </source>
</evidence>
<dbReference type="SUPFAM" id="SSF116907">
    <property type="entry name" value="Hook domain"/>
    <property type="match status" value="1"/>
</dbReference>
<name>A0A8H3DTT2_9AGAM</name>